<reference evidence="9" key="2">
    <citation type="submission" date="2020-08" db="EMBL/GenBank/DDBJ databases">
        <authorList>
            <person name="Chen M."/>
            <person name="Teng W."/>
            <person name="Zhao L."/>
            <person name="Hu C."/>
            <person name="Zhou Y."/>
            <person name="Han B."/>
            <person name="Song L."/>
            <person name="Shu W."/>
        </authorList>
    </citation>
    <scope>NUCLEOTIDE SEQUENCE</scope>
    <source>
        <strain evidence="9">FACHB-1375</strain>
    </source>
</reference>
<evidence type="ECO:0000256" key="3">
    <source>
        <dbReference type="ARBA" id="ARBA00022737"/>
    </source>
</evidence>
<dbReference type="CDD" id="cd06257">
    <property type="entry name" value="DnaJ"/>
    <property type="match status" value="1"/>
</dbReference>
<keyword evidence="4" id="KW-0863">Zinc-finger</keyword>
<dbReference type="SUPFAM" id="SSF49493">
    <property type="entry name" value="HSP40/DnaJ peptide-binding domain"/>
    <property type="match status" value="2"/>
</dbReference>
<dbReference type="InterPro" id="IPR008971">
    <property type="entry name" value="HSP40/DnaJ_pept-bd"/>
</dbReference>
<dbReference type="Pfam" id="PF01556">
    <property type="entry name" value="DnaJ_C"/>
    <property type="match status" value="1"/>
</dbReference>
<dbReference type="Proteomes" id="UP000641646">
    <property type="component" value="Unassembled WGS sequence"/>
</dbReference>
<dbReference type="SUPFAM" id="SSF46565">
    <property type="entry name" value="Chaperone J-domain"/>
    <property type="match status" value="1"/>
</dbReference>
<keyword evidence="2" id="KW-0479">Metal-binding</keyword>
<dbReference type="GO" id="GO:0006260">
    <property type="term" value="P:DNA replication"/>
    <property type="evidence" value="ECO:0007669"/>
    <property type="project" value="UniProtKB-KW"/>
</dbReference>
<dbReference type="GO" id="GO:0005737">
    <property type="term" value="C:cytoplasm"/>
    <property type="evidence" value="ECO:0007669"/>
    <property type="project" value="TreeGrafter"/>
</dbReference>
<evidence type="ECO:0000256" key="6">
    <source>
        <dbReference type="ARBA" id="ARBA00023016"/>
    </source>
</evidence>
<keyword evidence="6" id="KW-0346">Stress response</keyword>
<evidence type="ECO:0000256" key="5">
    <source>
        <dbReference type="ARBA" id="ARBA00022833"/>
    </source>
</evidence>
<dbReference type="PRINTS" id="PR00625">
    <property type="entry name" value="JDOMAIN"/>
</dbReference>
<dbReference type="EMBL" id="JACJPW010000006">
    <property type="protein sequence ID" value="MBD2180172.1"/>
    <property type="molecule type" value="Genomic_DNA"/>
</dbReference>
<dbReference type="RefSeq" id="WP_190462109.1">
    <property type="nucleotide sequence ID" value="NZ_JACJPW010000006.1"/>
</dbReference>
<dbReference type="InterPro" id="IPR018253">
    <property type="entry name" value="DnaJ_domain_CS"/>
</dbReference>
<keyword evidence="5" id="KW-0862">Zinc</keyword>
<protein>
    <submittedName>
        <fullName evidence="9">J domain-containing protein</fullName>
    </submittedName>
</protein>
<dbReference type="Gene3D" id="2.60.260.20">
    <property type="entry name" value="Urease metallochaperone UreE, N-terminal domain"/>
    <property type="match status" value="2"/>
</dbReference>
<evidence type="ECO:0000256" key="7">
    <source>
        <dbReference type="ARBA" id="ARBA00023186"/>
    </source>
</evidence>
<dbReference type="PANTHER" id="PTHR43096">
    <property type="entry name" value="DNAJ HOMOLOG 1, MITOCHONDRIAL-RELATED"/>
    <property type="match status" value="1"/>
</dbReference>
<accession>A0A926ZFK5</accession>
<keyword evidence="7" id="KW-0143">Chaperone</keyword>
<dbReference type="PROSITE" id="PS50076">
    <property type="entry name" value="DNAJ_2"/>
    <property type="match status" value="1"/>
</dbReference>
<dbReference type="SMART" id="SM00271">
    <property type="entry name" value="DnaJ"/>
    <property type="match status" value="1"/>
</dbReference>
<dbReference type="CDD" id="cd10747">
    <property type="entry name" value="DnaJ_C"/>
    <property type="match status" value="1"/>
</dbReference>
<feature type="domain" description="J" evidence="8">
    <location>
        <begin position="6"/>
        <end position="71"/>
    </location>
</feature>
<dbReference type="InterPro" id="IPR001623">
    <property type="entry name" value="DnaJ_domain"/>
</dbReference>
<keyword evidence="3" id="KW-0677">Repeat</keyword>
<dbReference type="GO" id="GO:0051082">
    <property type="term" value="F:unfolded protein binding"/>
    <property type="evidence" value="ECO:0007669"/>
    <property type="project" value="InterPro"/>
</dbReference>
<proteinExistence type="predicted"/>
<evidence type="ECO:0000313" key="10">
    <source>
        <dbReference type="Proteomes" id="UP000641646"/>
    </source>
</evidence>
<evidence type="ECO:0000313" key="9">
    <source>
        <dbReference type="EMBL" id="MBD2180172.1"/>
    </source>
</evidence>
<dbReference type="InterPro" id="IPR036869">
    <property type="entry name" value="J_dom_sf"/>
</dbReference>
<dbReference type="Gene3D" id="1.10.287.110">
    <property type="entry name" value="DnaJ domain"/>
    <property type="match status" value="1"/>
</dbReference>
<dbReference type="FunFam" id="2.60.260.20:FF:000005">
    <property type="entry name" value="Chaperone protein dnaJ 1, mitochondrial"/>
    <property type="match status" value="1"/>
</dbReference>
<keyword evidence="1" id="KW-0235">DNA replication</keyword>
<evidence type="ECO:0000256" key="1">
    <source>
        <dbReference type="ARBA" id="ARBA00022705"/>
    </source>
</evidence>
<dbReference type="Pfam" id="PF00226">
    <property type="entry name" value="DnaJ"/>
    <property type="match status" value="1"/>
</dbReference>
<keyword evidence="10" id="KW-1185">Reference proteome</keyword>
<organism evidence="9 10">
    <name type="scientific">Aerosakkonema funiforme FACHB-1375</name>
    <dbReference type="NCBI Taxonomy" id="2949571"/>
    <lineage>
        <taxon>Bacteria</taxon>
        <taxon>Bacillati</taxon>
        <taxon>Cyanobacteriota</taxon>
        <taxon>Cyanophyceae</taxon>
        <taxon>Oscillatoriophycideae</taxon>
        <taxon>Aerosakkonematales</taxon>
        <taxon>Aerosakkonemataceae</taxon>
        <taxon>Aerosakkonema</taxon>
    </lineage>
</organism>
<reference evidence="9" key="1">
    <citation type="journal article" date="2015" name="ISME J.">
        <title>Draft Genome Sequence of Streptomyces incarnatus NRRL8089, which Produces the Nucleoside Antibiotic Sinefungin.</title>
        <authorList>
            <person name="Oshima K."/>
            <person name="Hattori M."/>
            <person name="Shimizu H."/>
            <person name="Fukuda K."/>
            <person name="Nemoto M."/>
            <person name="Inagaki K."/>
            <person name="Tamura T."/>
        </authorList>
    </citation>
    <scope>NUCLEOTIDE SEQUENCE</scope>
    <source>
        <strain evidence="9">FACHB-1375</strain>
    </source>
</reference>
<dbReference type="PANTHER" id="PTHR43096:SF52">
    <property type="entry name" value="DNAJ HOMOLOG 1, MITOCHONDRIAL-RELATED"/>
    <property type="match status" value="1"/>
</dbReference>
<dbReference type="AlphaFoldDB" id="A0A926ZFK5"/>
<evidence type="ECO:0000256" key="2">
    <source>
        <dbReference type="ARBA" id="ARBA00022723"/>
    </source>
</evidence>
<dbReference type="GO" id="GO:0008270">
    <property type="term" value="F:zinc ion binding"/>
    <property type="evidence" value="ECO:0007669"/>
    <property type="project" value="UniProtKB-KW"/>
</dbReference>
<comment type="caution">
    <text evidence="9">The sequence shown here is derived from an EMBL/GenBank/DDBJ whole genome shotgun (WGS) entry which is preliminary data.</text>
</comment>
<gene>
    <name evidence="9" type="ORF">H6G03_03415</name>
</gene>
<evidence type="ECO:0000256" key="4">
    <source>
        <dbReference type="ARBA" id="ARBA00022771"/>
    </source>
</evidence>
<sequence>MQNFRDYYEILGVARDASVEEIKKVYRRLARQYHPDLNPGNKEAEEKFKDISEAYEVLSDVTKRSEYDQYSRFWNKRGFQGRNFGQYKSWFNRSNSNSDRATATEEKDYSNDTDFNKFIDDLLGRRREKRVVTTVPEEPPKQTPLEDIFRPKTTKTTYTIPARPNRKDIEARLTLPLEKAYTGGLERIRLEDGRSLEINMPPAMVTDQRIRLKGQGVDGGDLYLIITVASHPYFTVEGADIVCQLPITPSEAVLGEQVQVPTLDGRVKITIPPGVKSGQRLRLANKGYPGDDGERGDQLVEIQIVVPKNPSLRERELYEKLRGIETFNPRADLPV</sequence>
<evidence type="ECO:0000259" key="8">
    <source>
        <dbReference type="PROSITE" id="PS50076"/>
    </source>
</evidence>
<dbReference type="GO" id="GO:0042026">
    <property type="term" value="P:protein refolding"/>
    <property type="evidence" value="ECO:0007669"/>
    <property type="project" value="TreeGrafter"/>
</dbReference>
<dbReference type="PROSITE" id="PS00636">
    <property type="entry name" value="DNAJ_1"/>
    <property type="match status" value="1"/>
</dbReference>
<name>A0A926ZFK5_9CYAN</name>
<dbReference type="InterPro" id="IPR002939">
    <property type="entry name" value="DnaJ_C"/>
</dbReference>